<evidence type="ECO:0000313" key="2">
    <source>
        <dbReference type="Proteomes" id="UP000887013"/>
    </source>
</evidence>
<reference evidence="1" key="1">
    <citation type="submission" date="2020-08" db="EMBL/GenBank/DDBJ databases">
        <title>Multicomponent nature underlies the extraordinary mechanical properties of spider dragline silk.</title>
        <authorList>
            <person name="Kono N."/>
            <person name="Nakamura H."/>
            <person name="Mori M."/>
            <person name="Yoshida Y."/>
            <person name="Ohtoshi R."/>
            <person name="Malay A.D."/>
            <person name="Moran D.A.P."/>
            <person name="Tomita M."/>
            <person name="Numata K."/>
            <person name="Arakawa K."/>
        </authorList>
    </citation>
    <scope>NUCLEOTIDE SEQUENCE</scope>
</reference>
<dbReference type="Proteomes" id="UP000887013">
    <property type="component" value="Unassembled WGS sequence"/>
</dbReference>
<keyword evidence="2" id="KW-1185">Reference proteome</keyword>
<dbReference type="OrthoDB" id="6620323at2759"/>
<organism evidence="1 2">
    <name type="scientific">Nephila pilipes</name>
    <name type="common">Giant wood spider</name>
    <name type="synonym">Nephila maculata</name>
    <dbReference type="NCBI Taxonomy" id="299642"/>
    <lineage>
        <taxon>Eukaryota</taxon>
        <taxon>Metazoa</taxon>
        <taxon>Ecdysozoa</taxon>
        <taxon>Arthropoda</taxon>
        <taxon>Chelicerata</taxon>
        <taxon>Arachnida</taxon>
        <taxon>Araneae</taxon>
        <taxon>Araneomorphae</taxon>
        <taxon>Entelegynae</taxon>
        <taxon>Araneoidea</taxon>
        <taxon>Nephilidae</taxon>
        <taxon>Nephila</taxon>
    </lineage>
</organism>
<gene>
    <name evidence="1" type="ORF">NPIL_561751</name>
</gene>
<dbReference type="AlphaFoldDB" id="A0A8X6UL44"/>
<sequence length="145" mass="17102">MADENKIFNMKNPNDHETIRNVLLCDSDDENGIVHKHEEELILESEVIGQAKDLTHILDIWKYLITDRVTERIVEEIKKCICSLKHNYSRLRDVRDMDGTEMEAFLSLLWLVFILEVELTLMNSGEWTECNEMAMKLNLLPFYQN</sequence>
<proteinExistence type="predicted"/>
<protein>
    <submittedName>
        <fullName evidence="1">Uncharacterized protein</fullName>
    </submittedName>
</protein>
<comment type="caution">
    <text evidence="1">The sequence shown here is derived from an EMBL/GenBank/DDBJ whole genome shotgun (WGS) entry which is preliminary data.</text>
</comment>
<name>A0A8X6UL44_NEPPI</name>
<dbReference type="EMBL" id="BMAW01034016">
    <property type="protein sequence ID" value="GFU33188.1"/>
    <property type="molecule type" value="Genomic_DNA"/>
</dbReference>
<evidence type="ECO:0000313" key="1">
    <source>
        <dbReference type="EMBL" id="GFU33188.1"/>
    </source>
</evidence>
<accession>A0A8X6UL44</accession>